<name>A0A4Q9BGJ4_9BACT</name>
<keyword evidence="2" id="KW-1185">Reference proteome</keyword>
<dbReference type="InterPro" id="IPR029069">
    <property type="entry name" value="HotDog_dom_sf"/>
</dbReference>
<dbReference type="Pfam" id="PF14539">
    <property type="entry name" value="DUF4442"/>
    <property type="match status" value="1"/>
</dbReference>
<accession>A0A4Q9BGJ4</accession>
<proteinExistence type="predicted"/>
<protein>
    <submittedName>
        <fullName evidence="1">DUF4442 domain-containing protein</fullName>
    </submittedName>
</protein>
<evidence type="ECO:0000313" key="2">
    <source>
        <dbReference type="Proteomes" id="UP000293583"/>
    </source>
</evidence>
<dbReference type="RefSeq" id="WP_130922360.1">
    <property type="nucleotide sequence ID" value="NZ_SEWY01000001.1"/>
</dbReference>
<comment type="caution">
    <text evidence="1">The sequence shown here is derived from an EMBL/GenBank/DDBJ whole genome shotgun (WGS) entry which is preliminary data.</text>
</comment>
<organism evidence="1 2">
    <name type="scientific">Aquirufa antheringensis</name>
    <dbReference type="NCBI Taxonomy" id="2516559"/>
    <lineage>
        <taxon>Bacteria</taxon>
        <taxon>Pseudomonadati</taxon>
        <taxon>Bacteroidota</taxon>
        <taxon>Cytophagia</taxon>
        <taxon>Cytophagales</taxon>
        <taxon>Flectobacillaceae</taxon>
        <taxon>Aquirufa</taxon>
    </lineage>
</organism>
<gene>
    <name evidence="1" type="ORF">EWU20_00920</name>
</gene>
<dbReference type="InterPro" id="IPR027961">
    <property type="entry name" value="DUF4442"/>
</dbReference>
<dbReference type="SUPFAM" id="SSF54637">
    <property type="entry name" value="Thioesterase/thiol ester dehydrase-isomerase"/>
    <property type="match status" value="1"/>
</dbReference>
<dbReference type="Proteomes" id="UP000293583">
    <property type="component" value="Unassembled WGS sequence"/>
</dbReference>
<dbReference type="AlphaFoldDB" id="A0A4Q9BGJ4"/>
<reference evidence="1 2" key="1">
    <citation type="submission" date="2019-02" db="EMBL/GenBank/DDBJ databases">
        <title>Genome of a new Bacteroidetes strain.</title>
        <authorList>
            <person name="Pitt A."/>
        </authorList>
    </citation>
    <scope>NUCLEOTIDE SEQUENCE [LARGE SCALE GENOMIC DNA]</scope>
    <source>
        <strain evidence="1 2">103A-SOEBACH</strain>
    </source>
</reference>
<sequence>MNPHFSAFKRIITNPVLFKFFILQKLSAAFWAGLSIAHFDEESCGVRVKYSWFSQNPFRSIYFAVESMAAEMSCGMLAFGQVYKRQPAVSMLVEKVEAVFVKKATGVIIFTCADGAAFEQAVKDALENKEGSKLLSTSVGKNEAGQVVAEFHFTWTFKAKNL</sequence>
<dbReference type="EMBL" id="SEWY01000001">
    <property type="protein sequence ID" value="TBH75166.1"/>
    <property type="molecule type" value="Genomic_DNA"/>
</dbReference>
<evidence type="ECO:0000313" key="1">
    <source>
        <dbReference type="EMBL" id="TBH75166.1"/>
    </source>
</evidence>
<dbReference type="OrthoDB" id="9153186at2"/>
<dbReference type="Gene3D" id="3.10.129.10">
    <property type="entry name" value="Hotdog Thioesterase"/>
    <property type="match status" value="1"/>
</dbReference>